<evidence type="ECO:0000313" key="2">
    <source>
        <dbReference type="EMBL" id="RRT40942.1"/>
    </source>
</evidence>
<accession>A0A426XND8</accession>
<organism evidence="2 3">
    <name type="scientific">Ensete ventricosum</name>
    <name type="common">Abyssinian banana</name>
    <name type="synonym">Musa ensete</name>
    <dbReference type="NCBI Taxonomy" id="4639"/>
    <lineage>
        <taxon>Eukaryota</taxon>
        <taxon>Viridiplantae</taxon>
        <taxon>Streptophyta</taxon>
        <taxon>Embryophyta</taxon>
        <taxon>Tracheophyta</taxon>
        <taxon>Spermatophyta</taxon>
        <taxon>Magnoliopsida</taxon>
        <taxon>Liliopsida</taxon>
        <taxon>Zingiberales</taxon>
        <taxon>Musaceae</taxon>
        <taxon>Ensete</taxon>
    </lineage>
</organism>
<comment type="caution">
    <text evidence="2">The sequence shown here is derived from an EMBL/GenBank/DDBJ whole genome shotgun (WGS) entry which is preliminary data.</text>
</comment>
<evidence type="ECO:0000256" key="1">
    <source>
        <dbReference type="SAM" id="MobiDB-lite"/>
    </source>
</evidence>
<dbReference type="AlphaFoldDB" id="A0A426XND8"/>
<dbReference type="Proteomes" id="UP000287651">
    <property type="component" value="Unassembled WGS sequence"/>
</dbReference>
<feature type="compositionally biased region" description="Basic and acidic residues" evidence="1">
    <location>
        <begin position="80"/>
        <end position="91"/>
    </location>
</feature>
<feature type="region of interest" description="Disordered" evidence="1">
    <location>
        <begin position="71"/>
        <end position="91"/>
    </location>
</feature>
<sequence>MSKRWAARTPCAALMDVKPPWNPYLVAPFIDTELVSCVTLLLTWAADGTSVSVAGLPAAHLHAAAFLEVKKKKKKKKKQAKEEGEGDDKRRNDFETNLRSIIIMCCS</sequence>
<gene>
    <name evidence="2" type="ORF">B296_00056693</name>
</gene>
<proteinExistence type="predicted"/>
<protein>
    <submittedName>
        <fullName evidence="2">Uncharacterized protein</fullName>
    </submittedName>
</protein>
<reference evidence="2 3" key="1">
    <citation type="journal article" date="2014" name="Agronomy (Basel)">
        <title>A Draft Genome Sequence for Ensete ventricosum, the Drought-Tolerant Tree Against Hunger.</title>
        <authorList>
            <person name="Harrison J."/>
            <person name="Moore K.A."/>
            <person name="Paszkiewicz K."/>
            <person name="Jones T."/>
            <person name="Grant M."/>
            <person name="Ambacheew D."/>
            <person name="Muzemil S."/>
            <person name="Studholme D.J."/>
        </authorList>
    </citation>
    <scope>NUCLEOTIDE SEQUENCE [LARGE SCALE GENOMIC DNA]</scope>
</reference>
<evidence type="ECO:0000313" key="3">
    <source>
        <dbReference type="Proteomes" id="UP000287651"/>
    </source>
</evidence>
<name>A0A426XND8_ENSVE</name>
<dbReference type="EMBL" id="AMZH03018988">
    <property type="protein sequence ID" value="RRT40942.1"/>
    <property type="molecule type" value="Genomic_DNA"/>
</dbReference>